<accession>A0A2C9UBH5</accession>
<name>A0A2C9UBH5_MANES</name>
<dbReference type="AlphaFoldDB" id="A0A2C9UBH5"/>
<organism evidence="1">
    <name type="scientific">Manihot esculenta</name>
    <name type="common">Cassava</name>
    <name type="synonym">Jatropha manihot</name>
    <dbReference type="NCBI Taxonomy" id="3983"/>
    <lineage>
        <taxon>Eukaryota</taxon>
        <taxon>Viridiplantae</taxon>
        <taxon>Streptophyta</taxon>
        <taxon>Embryophyta</taxon>
        <taxon>Tracheophyta</taxon>
        <taxon>Spermatophyta</taxon>
        <taxon>Magnoliopsida</taxon>
        <taxon>eudicotyledons</taxon>
        <taxon>Gunneridae</taxon>
        <taxon>Pentapetalae</taxon>
        <taxon>rosids</taxon>
        <taxon>fabids</taxon>
        <taxon>Malpighiales</taxon>
        <taxon>Euphorbiaceae</taxon>
        <taxon>Crotonoideae</taxon>
        <taxon>Manihoteae</taxon>
        <taxon>Manihot</taxon>
    </lineage>
</organism>
<protein>
    <submittedName>
        <fullName evidence="1">Uncharacterized protein</fullName>
    </submittedName>
</protein>
<sequence>MTQPRLYQSNCEFFLAERVIRSRKHAPLSETSVSCLSMYAAELESN</sequence>
<reference evidence="1" key="1">
    <citation type="submission" date="2016-02" db="EMBL/GenBank/DDBJ databases">
        <title>WGS assembly of Manihot esculenta.</title>
        <authorList>
            <person name="Bredeson J.V."/>
            <person name="Prochnik S.E."/>
            <person name="Lyons J.B."/>
            <person name="Schmutz J."/>
            <person name="Grimwood J."/>
            <person name="Vrebalov J."/>
            <person name="Bart R.S."/>
            <person name="Amuge T."/>
            <person name="Ferguson M.E."/>
            <person name="Green R."/>
            <person name="Putnam N."/>
            <person name="Stites J."/>
            <person name="Rounsley S."/>
            <person name="Rokhsar D.S."/>
        </authorList>
    </citation>
    <scope>NUCLEOTIDE SEQUENCE [LARGE SCALE GENOMIC DNA]</scope>
    <source>
        <tissue evidence="1">Leaf</tissue>
    </source>
</reference>
<dbReference type="EMBL" id="CM004402">
    <property type="protein sequence ID" value="OAY27517.1"/>
    <property type="molecule type" value="Genomic_DNA"/>
</dbReference>
<proteinExistence type="predicted"/>
<evidence type="ECO:0000313" key="1">
    <source>
        <dbReference type="EMBL" id="OAY27517.1"/>
    </source>
</evidence>
<gene>
    <name evidence="1" type="ORF">MANES_16G131300</name>
</gene>